<feature type="domain" description="AMP-binding enzyme C-terminal" evidence="4">
    <location>
        <begin position="451"/>
        <end position="527"/>
    </location>
</feature>
<keyword evidence="2 5" id="KW-0436">Ligase</keyword>
<feature type="domain" description="AMP-dependent synthetase/ligase" evidence="3">
    <location>
        <begin position="25"/>
        <end position="392"/>
    </location>
</feature>
<dbReference type="InterPro" id="IPR045851">
    <property type="entry name" value="AMP-bd_C_sf"/>
</dbReference>
<evidence type="ECO:0000256" key="1">
    <source>
        <dbReference type="ARBA" id="ARBA00006432"/>
    </source>
</evidence>
<dbReference type="PANTHER" id="PTHR43201:SF5">
    <property type="entry name" value="MEDIUM-CHAIN ACYL-COA LIGASE ACSF2, MITOCHONDRIAL"/>
    <property type="match status" value="1"/>
</dbReference>
<accession>A0A1M6KCY1</accession>
<organism evidence="5 6">
    <name type="scientific">Parasporobacterium paucivorans DSM 15970</name>
    <dbReference type="NCBI Taxonomy" id="1122934"/>
    <lineage>
        <taxon>Bacteria</taxon>
        <taxon>Bacillati</taxon>
        <taxon>Bacillota</taxon>
        <taxon>Clostridia</taxon>
        <taxon>Lachnospirales</taxon>
        <taxon>Lachnospiraceae</taxon>
        <taxon>Parasporobacterium</taxon>
    </lineage>
</organism>
<reference evidence="5 6" key="1">
    <citation type="submission" date="2016-11" db="EMBL/GenBank/DDBJ databases">
        <authorList>
            <person name="Jaros S."/>
            <person name="Januszkiewicz K."/>
            <person name="Wedrychowicz H."/>
        </authorList>
    </citation>
    <scope>NUCLEOTIDE SEQUENCE [LARGE SCALE GENOMIC DNA]</scope>
    <source>
        <strain evidence="5 6">DSM 15970</strain>
    </source>
</reference>
<dbReference type="GO" id="GO:0006631">
    <property type="term" value="P:fatty acid metabolic process"/>
    <property type="evidence" value="ECO:0007669"/>
    <property type="project" value="TreeGrafter"/>
</dbReference>
<dbReference type="EMBL" id="FQYT01000026">
    <property type="protein sequence ID" value="SHJ56816.1"/>
    <property type="molecule type" value="Genomic_DNA"/>
</dbReference>
<dbReference type="Gene3D" id="3.30.300.30">
    <property type="match status" value="1"/>
</dbReference>
<evidence type="ECO:0000259" key="3">
    <source>
        <dbReference type="Pfam" id="PF00501"/>
    </source>
</evidence>
<dbReference type="InterPro" id="IPR000873">
    <property type="entry name" value="AMP-dep_synth/lig_dom"/>
</dbReference>
<dbReference type="RefSeq" id="WP_242941694.1">
    <property type="nucleotide sequence ID" value="NZ_FQYT01000026.1"/>
</dbReference>
<gene>
    <name evidence="5" type="ORF">SAMN02745691_02173</name>
</gene>
<evidence type="ECO:0000313" key="5">
    <source>
        <dbReference type="EMBL" id="SHJ56816.1"/>
    </source>
</evidence>
<keyword evidence="6" id="KW-1185">Reference proteome</keyword>
<dbReference type="STRING" id="1122934.SAMN02745691_02173"/>
<dbReference type="AlphaFoldDB" id="A0A1M6KCY1"/>
<comment type="similarity">
    <text evidence="1">Belongs to the ATP-dependent AMP-binding enzyme family.</text>
</comment>
<dbReference type="Pfam" id="PF00501">
    <property type="entry name" value="AMP-binding"/>
    <property type="match status" value="1"/>
</dbReference>
<name>A0A1M6KCY1_9FIRM</name>
<evidence type="ECO:0000259" key="4">
    <source>
        <dbReference type="Pfam" id="PF13193"/>
    </source>
</evidence>
<dbReference type="GO" id="GO:0031956">
    <property type="term" value="F:medium-chain fatty acid-CoA ligase activity"/>
    <property type="evidence" value="ECO:0007669"/>
    <property type="project" value="TreeGrafter"/>
</dbReference>
<proteinExistence type="inferred from homology"/>
<dbReference type="Gene3D" id="3.40.50.12780">
    <property type="entry name" value="N-terminal domain of ligase-like"/>
    <property type="match status" value="1"/>
</dbReference>
<sequence>MNLTYDVTMFRDNFESGFTWINGFNRNVFRFSERNALTDPLREKTWTYADLNKEINRLANRWQRDGVIKNDVVMYVLYNSAEFVFSHIAAQKAGAISCPVNYNWAAGEIAMVLEQNKPKVFLFDMEIEQIIKMALDLSFHKPEICISVGEKESEISGVIAYEKYVADSPEEEPVPPPSHIYDEVLRLHTSGTTGHPKGVPVNNINEVLTAHDVIMHFPLNPMDKTMNMTPWFHRGGIHSGGLTPTLYVGGEVVILRQFNPKICLKYTQKYRITFLIGVPAVLNMLAKYQEKENLDLQSLHGIVTMGSPLEKNACIYFQKVLTPNLFNGYGTTETFWNSFLSPRDLPEMSGSSGRSCTDDEIYLVKVYEDRKAEPDDFVARNGEEVGEIIIKSLSKSTCSYYDNEEETKRRYYKGFLYTGDLGTWDKNSYITVVGRKDDMIISAGENIFPAQIEEAISENSKVKDVIVTSVPDKKRGEAVVAYVVKEDDDLTVQEMIRYCAGHPMLSAFKSPKYYRFVEELPYNATGKKLHFKAKQAAVQDLEEGRLERY</sequence>
<dbReference type="Proteomes" id="UP000184342">
    <property type="component" value="Unassembled WGS sequence"/>
</dbReference>
<dbReference type="InterPro" id="IPR025110">
    <property type="entry name" value="AMP-bd_C"/>
</dbReference>
<dbReference type="Pfam" id="PF13193">
    <property type="entry name" value="AMP-binding_C"/>
    <property type="match status" value="1"/>
</dbReference>
<evidence type="ECO:0000313" key="6">
    <source>
        <dbReference type="Proteomes" id="UP000184342"/>
    </source>
</evidence>
<dbReference type="SUPFAM" id="SSF56801">
    <property type="entry name" value="Acetyl-CoA synthetase-like"/>
    <property type="match status" value="1"/>
</dbReference>
<dbReference type="InterPro" id="IPR042099">
    <property type="entry name" value="ANL_N_sf"/>
</dbReference>
<protein>
    <submittedName>
        <fullName evidence="5">Acyl-CoA synthetase (AMP-forming)/AMP-acid ligase II</fullName>
    </submittedName>
</protein>
<dbReference type="PANTHER" id="PTHR43201">
    <property type="entry name" value="ACYL-COA SYNTHETASE"/>
    <property type="match status" value="1"/>
</dbReference>
<evidence type="ECO:0000256" key="2">
    <source>
        <dbReference type="ARBA" id="ARBA00022598"/>
    </source>
</evidence>